<feature type="domain" description="D-isomer specific 2-hydroxyacid dehydrogenase NAD-binding" evidence="6">
    <location>
        <begin position="140"/>
        <end position="283"/>
    </location>
</feature>
<dbReference type="RefSeq" id="WP_197991707.1">
    <property type="nucleotide sequence ID" value="NZ_JACYXC010000001.1"/>
</dbReference>
<proteinExistence type="inferred from homology"/>
<evidence type="ECO:0000259" key="6">
    <source>
        <dbReference type="Pfam" id="PF02826"/>
    </source>
</evidence>
<accession>A0ABS0NED9</accession>
<keyword evidence="3" id="KW-0520">NAD</keyword>
<dbReference type="InterPro" id="IPR006140">
    <property type="entry name" value="D-isomer_DH_NAD-bd"/>
</dbReference>
<evidence type="ECO:0000256" key="3">
    <source>
        <dbReference type="ARBA" id="ARBA00023027"/>
    </source>
</evidence>
<evidence type="ECO:0000256" key="4">
    <source>
        <dbReference type="RuleBase" id="RU003719"/>
    </source>
</evidence>
<dbReference type="InterPro" id="IPR050223">
    <property type="entry name" value="D-isomer_2-hydroxyacid_DH"/>
</dbReference>
<dbReference type="CDD" id="cd12167">
    <property type="entry name" value="2-Hacid_dh_8"/>
    <property type="match status" value="1"/>
</dbReference>
<comment type="caution">
    <text evidence="7">The sequence shown here is derived from an EMBL/GenBank/DDBJ whole genome shotgun (WGS) entry which is preliminary data.</text>
</comment>
<evidence type="ECO:0000313" key="9">
    <source>
        <dbReference type="Proteomes" id="UP000807371"/>
    </source>
</evidence>
<evidence type="ECO:0000256" key="1">
    <source>
        <dbReference type="ARBA" id="ARBA00005854"/>
    </source>
</evidence>
<dbReference type="Pfam" id="PF00389">
    <property type="entry name" value="2-Hacid_dh"/>
    <property type="match status" value="1"/>
</dbReference>
<evidence type="ECO:0000313" key="7">
    <source>
        <dbReference type="EMBL" id="MBH5333513.1"/>
    </source>
</evidence>
<dbReference type="Gene3D" id="3.40.50.720">
    <property type="entry name" value="NAD(P)-binding Rossmann-like Domain"/>
    <property type="match status" value="2"/>
</dbReference>
<sequence>MEPVHLPRLFPDPLLDRLARSLRVAREAAPHPVATGGVPPEDAEVLVTGWGCTPLTEEVLAGLPRLRAVLHAAGSVKGHVTAACWDRGLLVSSAAGANAVPVAEFTLGAILLCGKDALRMRARYAASHRLPDPAETGRLGNLGRRVGIVGASRIGRRVIELLRPFDVEVAVYDPYLPRPEARALGVRPLPLDELVATSEVLSLHAPLLPGTRHLLDARRLALLPDGAALVNTARGALVDTAALTRELVSGRISAVLDVTDPEPLPAGSPLHHLPNVLLTPHIAGALGNELPRLGLAVTEEAERLAAGMPLRHQVLPGDLDRIA</sequence>
<protein>
    <submittedName>
        <fullName evidence="7">Hydroxyacid dehydrogenase</fullName>
    </submittedName>
</protein>
<comment type="similarity">
    <text evidence="1 4">Belongs to the D-isomer specific 2-hydroxyacid dehydrogenase family.</text>
</comment>
<dbReference type="PANTHER" id="PTHR10996">
    <property type="entry name" value="2-HYDROXYACID DEHYDROGENASE-RELATED"/>
    <property type="match status" value="1"/>
</dbReference>
<dbReference type="Proteomes" id="UP000807371">
    <property type="component" value="Unassembled WGS sequence"/>
</dbReference>
<name>A0ABS0NED9_9ACTN</name>
<dbReference type="EMBL" id="JACYXC010000001">
    <property type="protein sequence ID" value="MBH5333513.1"/>
    <property type="molecule type" value="Genomic_DNA"/>
</dbReference>
<dbReference type="PANTHER" id="PTHR10996:SF178">
    <property type="entry name" value="2-HYDROXYACID DEHYDROGENASE YGL185C-RELATED"/>
    <property type="match status" value="1"/>
</dbReference>
<evidence type="ECO:0000256" key="2">
    <source>
        <dbReference type="ARBA" id="ARBA00023002"/>
    </source>
</evidence>
<evidence type="ECO:0000259" key="5">
    <source>
        <dbReference type="Pfam" id="PF00389"/>
    </source>
</evidence>
<keyword evidence="9" id="KW-1185">Reference proteome</keyword>
<keyword evidence="2 4" id="KW-0560">Oxidoreductase</keyword>
<reference evidence="7 9" key="1">
    <citation type="submission" date="2020-09" db="EMBL/GenBank/DDBJ databases">
        <title>Biosynthesis of the nuclear factor of activated T cells inhibitor NFAT-133 and its congeners in Streptomyces pactum.</title>
        <authorList>
            <person name="Zhou W."/>
            <person name="Posri P."/>
            <person name="Abugrain M.E."/>
            <person name="Weisberg A.J."/>
            <person name="Chang J.H."/>
            <person name="Mahmud T."/>
        </authorList>
    </citation>
    <scope>NUCLEOTIDE SEQUENCE [LARGE SCALE GENOMIC DNA]</scope>
    <source>
        <strain evidence="7 9">ATCC 27456</strain>
    </source>
</reference>
<dbReference type="EMBL" id="JACYXC010000026">
    <property type="protein sequence ID" value="MBH5338857.1"/>
    <property type="molecule type" value="Genomic_DNA"/>
</dbReference>
<gene>
    <name evidence="7" type="ORF">IHE55_01315</name>
    <name evidence="8" type="ORF">IHE55_30435</name>
</gene>
<dbReference type="Pfam" id="PF02826">
    <property type="entry name" value="2-Hacid_dh_C"/>
    <property type="match status" value="1"/>
</dbReference>
<dbReference type="SUPFAM" id="SSF52283">
    <property type="entry name" value="Formate/glycerate dehydrogenase catalytic domain-like"/>
    <property type="match status" value="1"/>
</dbReference>
<feature type="domain" description="D-isomer specific 2-hydroxyacid dehydrogenase catalytic" evidence="5">
    <location>
        <begin position="43"/>
        <end position="301"/>
    </location>
</feature>
<organism evidence="7 9">
    <name type="scientific">Streptomyces pactum</name>
    <dbReference type="NCBI Taxonomy" id="68249"/>
    <lineage>
        <taxon>Bacteria</taxon>
        <taxon>Bacillati</taxon>
        <taxon>Actinomycetota</taxon>
        <taxon>Actinomycetes</taxon>
        <taxon>Kitasatosporales</taxon>
        <taxon>Streptomycetaceae</taxon>
        <taxon>Streptomyces</taxon>
    </lineage>
</organism>
<dbReference type="InterPro" id="IPR006139">
    <property type="entry name" value="D-isomer_2_OHA_DH_cat_dom"/>
</dbReference>
<dbReference type="SUPFAM" id="SSF51735">
    <property type="entry name" value="NAD(P)-binding Rossmann-fold domains"/>
    <property type="match status" value="1"/>
</dbReference>
<dbReference type="InterPro" id="IPR036291">
    <property type="entry name" value="NAD(P)-bd_dom_sf"/>
</dbReference>
<evidence type="ECO:0000313" key="8">
    <source>
        <dbReference type="EMBL" id="MBH5338857.1"/>
    </source>
</evidence>